<evidence type="ECO:0000256" key="2">
    <source>
        <dbReference type="ARBA" id="ARBA00023015"/>
    </source>
</evidence>
<reference evidence="6 10" key="2">
    <citation type="submission" date="2015-10" db="EMBL/GenBank/DDBJ databases">
        <title>Comparative genomics and high-throughput reverse genetic screens identify a new phytobacterial MAMP and an Arabidopsis receptor required for immune elicitation.</title>
        <authorList>
            <person name="Mott G.A."/>
            <person name="Thakur S."/>
            <person name="Wang P.W."/>
            <person name="Desveaux D."/>
            <person name="Guttman D.S."/>
        </authorList>
    </citation>
    <scope>NUCLEOTIDE SEQUENCE [LARGE SCALE GENOMIC DNA]</scope>
    <source>
        <strain evidence="6 10">BR1</strain>
    </source>
</reference>
<dbReference type="EMBL" id="RBPS01000078">
    <property type="protein sequence ID" value="RMO39395.1"/>
    <property type="molecule type" value="Genomic_DNA"/>
</dbReference>
<dbReference type="Gene3D" id="1.10.10.10">
    <property type="entry name" value="Winged helix-like DNA-binding domain superfamily/Winged helix DNA-binding domain"/>
    <property type="match status" value="1"/>
</dbReference>
<dbReference type="GO" id="GO:0006351">
    <property type="term" value="P:DNA-templated transcription"/>
    <property type="evidence" value="ECO:0007669"/>
    <property type="project" value="TreeGrafter"/>
</dbReference>
<organism evidence="7 12">
    <name type="scientific">Pseudomonas savastanoi pv. glycinea</name>
    <name type="common">Pseudomonas syringae pv. glycinea</name>
    <dbReference type="NCBI Taxonomy" id="318"/>
    <lineage>
        <taxon>Bacteria</taxon>
        <taxon>Pseudomonadati</taxon>
        <taxon>Pseudomonadota</taxon>
        <taxon>Gammaproteobacteria</taxon>
        <taxon>Pseudomonadales</taxon>
        <taxon>Pseudomonadaceae</taxon>
        <taxon>Pseudomonas</taxon>
    </lineage>
</organism>
<keyword evidence="4" id="KW-0804">Transcription</keyword>
<dbReference type="PANTHER" id="PTHR30537">
    <property type="entry name" value="HTH-TYPE TRANSCRIPTIONAL REGULATOR"/>
    <property type="match status" value="1"/>
</dbReference>
<comment type="caution">
    <text evidence="7">The sequence shown here is derived from an EMBL/GenBank/DDBJ whole genome shotgun (WGS) entry which is preliminary data.</text>
</comment>
<evidence type="ECO:0000313" key="8">
    <source>
        <dbReference type="EMBL" id="RMO42190.1"/>
    </source>
</evidence>
<dbReference type="EMBL" id="RBQX01000021">
    <property type="protein sequence ID" value="RMQ21716.1"/>
    <property type="molecule type" value="Genomic_DNA"/>
</dbReference>
<evidence type="ECO:0000259" key="5">
    <source>
        <dbReference type="PROSITE" id="PS50931"/>
    </source>
</evidence>
<dbReference type="FunFam" id="1.10.10.10:FF:000001">
    <property type="entry name" value="LysR family transcriptional regulator"/>
    <property type="match status" value="1"/>
</dbReference>
<dbReference type="AlphaFoldDB" id="A0A0N8RL81"/>
<evidence type="ECO:0000313" key="10">
    <source>
        <dbReference type="Proteomes" id="UP000037836"/>
    </source>
</evidence>
<evidence type="ECO:0000313" key="13">
    <source>
        <dbReference type="Proteomes" id="UP000280599"/>
    </source>
</evidence>
<feature type="domain" description="HTH lysR-type" evidence="5">
    <location>
        <begin position="1"/>
        <end position="59"/>
    </location>
</feature>
<dbReference type="EMBL" id="LGLO01000094">
    <property type="protein sequence ID" value="KPC39925.1"/>
    <property type="molecule type" value="Genomic_DNA"/>
</dbReference>
<keyword evidence="2" id="KW-0805">Transcription regulation</keyword>
<evidence type="ECO:0000256" key="4">
    <source>
        <dbReference type="ARBA" id="ARBA00023163"/>
    </source>
</evidence>
<proteinExistence type="inferred from homology"/>
<keyword evidence="3" id="KW-0238">DNA-binding</keyword>
<dbReference type="InterPro" id="IPR036388">
    <property type="entry name" value="WH-like_DNA-bd_sf"/>
</dbReference>
<dbReference type="Proteomes" id="UP000272471">
    <property type="component" value="Unassembled WGS sequence"/>
</dbReference>
<dbReference type="InterPro" id="IPR058163">
    <property type="entry name" value="LysR-type_TF_proteobact-type"/>
</dbReference>
<dbReference type="Pfam" id="PF03466">
    <property type="entry name" value="LysR_substrate"/>
    <property type="match status" value="1"/>
</dbReference>
<protein>
    <submittedName>
        <fullName evidence="6 7">Regulatory protein</fullName>
    </submittedName>
</protein>
<keyword evidence="10" id="KW-1185">Reference proteome</keyword>
<sequence>MESLGSIAVFVLVAETRSFTQAGKRLGISSSGVGKSIGRLEEGLGVRLFHRSTRSIAMTLEGSIFLERCRRILSELETAEMELSNARDLPRGRLRISLPLVSGLVMPVIIEFMRTYPDIELDIDFSDRMVDIIEEGFDIVLRTGDPGDSGLMSRRMGGFQLKIVGAPDYFFRRGTPQHPADLSRHACLLHKFPSSGKFEHWPLRREAGADDLDLPQVMVCNTTEILVDVARAGLGIACLPDFMISSAIRSGELVPILTDYTVHTGSFRLLWPSSKHLSLRLRVFIDFMHAHLFAPASV</sequence>
<reference evidence="6" key="1">
    <citation type="submission" date="2015-07" db="EMBL/GenBank/DDBJ databases">
        <authorList>
            <person name="O'Brien H.E."/>
            <person name="Thakur S."/>
            <person name="Gong Y."/>
            <person name="Wang P.W."/>
            <person name="Guttman D.S."/>
        </authorList>
    </citation>
    <scope>NUCLEOTIDE SEQUENCE</scope>
    <source>
        <strain evidence="6">BR1</strain>
    </source>
</reference>
<evidence type="ECO:0000313" key="9">
    <source>
        <dbReference type="EMBL" id="RMQ21716.1"/>
    </source>
</evidence>
<dbReference type="InterPro" id="IPR036390">
    <property type="entry name" value="WH_DNA-bd_sf"/>
</dbReference>
<dbReference type="CDD" id="cd08476">
    <property type="entry name" value="PBP2_CrgA_like_7"/>
    <property type="match status" value="1"/>
</dbReference>
<dbReference type="InterPro" id="IPR000847">
    <property type="entry name" value="LysR_HTH_N"/>
</dbReference>
<evidence type="ECO:0000313" key="6">
    <source>
        <dbReference type="EMBL" id="KPC39925.1"/>
    </source>
</evidence>
<dbReference type="GO" id="GO:0043565">
    <property type="term" value="F:sequence-specific DNA binding"/>
    <property type="evidence" value="ECO:0007669"/>
    <property type="project" value="TreeGrafter"/>
</dbReference>
<evidence type="ECO:0000256" key="1">
    <source>
        <dbReference type="ARBA" id="ARBA00009437"/>
    </source>
</evidence>
<name>A0A0N8RL81_PSESG</name>
<dbReference type="GO" id="GO:0003700">
    <property type="term" value="F:DNA-binding transcription factor activity"/>
    <property type="evidence" value="ECO:0007669"/>
    <property type="project" value="InterPro"/>
</dbReference>
<dbReference type="PROSITE" id="PS50931">
    <property type="entry name" value="HTH_LYSR"/>
    <property type="match status" value="1"/>
</dbReference>
<evidence type="ECO:0000313" key="7">
    <source>
        <dbReference type="EMBL" id="RMO39395.1"/>
    </source>
</evidence>
<dbReference type="SUPFAM" id="SSF53850">
    <property type="entry name" value="Periplasmic binding protein-like II"/>
    <property type="match status" value="1"/>
</dbReference>
<dbReference type="InterPro" id="IPR005119">
    <property type="entry name" value="LysR_subst-bd"/>
</dbReference>
<gene>
    <name evidence="6" type="ORF">AC496_2800</name>
    <name evidence="9" type="ORF">ALQ11_03505</name>
    <name evidence="8" type="ORF">ALQ41_03309</name>
    <name evidence="7" type="ORF">ALQ42_02238</name>
</gene>
<dbReference type="Proteomes" id="UP000273536">
    <property type="component" value="Unassembled WGS sequence"/>
</dbReference>
<dbReference type="SUPFAM" id="SSF46785">
    <property type="entry name" value="Winged helix' DNA-binding domain"/>
    <property type="match status" value="1"/>
</dbReference>
<dbReference type="PANTHER" id="PTHR30537:SF72">
    <property type="entry name" value="LYSR FAMILY TRANSCRIPTIONAL REGULATOR"/>
    <property type="match status" value="1"/>
</dbReference>
<dbReference type="RefSeq" id="WP_004660611.1">
    <property type="nucleotide sequence ID" value="NZ_LGLL01000054.1"/>
</dbReference>
<evidence type="ECO:0000313" key="11">
    <source>
        <dbReference type="Proteomes" id="UP000272471"/>
    </source>
</evidence>
<comment type="similarity">
    <text evidence="1">Belongs to the LysR transcriptional regulatory family.</text>
</comment>
<reference evidence="11 12" key="3">
    <citation type="submission" date="2018-08" db="EMBL/GenBank/DDBJ databases">
        <title>Recombination of ecologically and evolutionarily significant loci maintains genetic cohesion in the Pseudomonas syringae species complex.</title>
        <authorList>
            <person name="Dillon M."/>
            <person name="Thakur S."/>
            <person name="Almeida R.N.D."/>
            <person name="Weir B.S."/>
            <person name="Guttman D.S."/>
        </authorList>
    </citation>
    <scope>NUCLEOTIDE SEQUENCE [LARGE SCALE GENOMIC DNA]</scope>
    <source>
        <strain evidence="9 11">ICMP 4182</strain>
        <strain evidence="7 12">ICMP 6372</strain>
        <strain evidence="8 13">ICMP 867</strain>
    </source>
</reference>
<dbReference type="Gene3D" id="3.40.190.290">
    <property type="match status" value="1"/>
</dbReference>
<accession>A0A0N8RL81</accession>
<dbReference type="Pfam" id="PF00126">
    <property type="entry name" value="HTH_1"/>
    <property type="match status" value="1"/>
</dbReference>
<dbReference type="EMBL" id="RBPT01000331">
    <property type="protein sequence ID" value="RMO42190.1"/>
    <property type="molecule type" value="Genomic_DNA"/>
</dbReference>
<dbReference type="Proteomes" id="UP000280599">
    <property type="component" value="Unassembled WGS sequence"/>
</dbReference>
<evidence type="ECO:0000313" key="12">
    <source>
        <dbReference type="Proteomes" id="UP000273536"/>
    </source>
</evidence>
<evidence type="ECO:0000256" key="3">
    <source>
        <dbReference type="ARBA" id="ARBA00023125"/>
    </source>
</evidence>
<dbReference type="Proteomes" id="UP000037836">
    <property type="component" value="Unassembled WGS sequence"/>
</dbReference>